<dbReference type="GO" id="GO:0045944">
    <property type="term" value="P:positive regulation of transcription by RNA polymerase II"/>
    <property type="evidence" value="ECO:0007669"/>
    <property type="project" value="TreeGrafter"/>
</dbReference>
<dbReference type="GeneID" id="27420922"/>
<dbReference type="AlphaFoldDB" id="V5EL19"/>
<dbReference type="Proteomes" id="UP000019377">
    <property type="component" value="Unassembled WGS sequence"/>
</dbReference>
<reference evidence="3" key="1">
    <citation type="journal article" date="2013" name="Genome Announc.">
        <title>Draft genome sequence of Pseudozyma brasiliensis sp. nov. strain GHG001, a high producer of endo-1,4-xylanase isolated from an insect pest of sugarcane.</title>
        <authorList>
            <person name="Oliveira J.V.D.C."/>
            <person name="dos Santos R.A.C."/>
            <person name="Borges T.A."/>
            <person name="Riano-Pachon D.M."/>
            <person name="Goldman G.H."/>
        </authorList>
    </citation>
    <scope>NUCLEOTIDE SEQUENCE [LARGE SCALE GENOMIC DNA]</scope>
    <source>
        <strain evidence="3">GHG001</strain>
    </source>
</reference>
<dbReference type="eggNOG" id="ENOG502QR8W">
    <property type="taxonomic scope" value="Eukaryota"/>
</dbReference>
<protein>
    <submittedName>
        <fullName evidence="2">Uncharacterized protein</fullName>
    </submittedName>
</protein>
<feature type="compositionally biased region" description="Polar residues" evidence="1">
    <location>
        <begin position="702"/>
        <end position="714"/>
    </location>
</feature>
<dbReference type="PANTHER" id="PTHR46007:SF8">
    <property type="entry name" value="C2H2-TYPE DOMAIN-CONTAINING PROTEIN"/>
    <property type="match status" value="1"/>
</dbReference>
<dbReference type="RefSeq" id="XP_016290699.1">
    <property type="nucleotide sequence ID" value="XM_016438229.1"/>
</dbReference>
<feature type="compositionally biased region" description="Low complexity" evidence="1">
    <location>
        <begin position="722"/>
        <end position="752"/>
    </location>
</feature>
<dbReference type="OMA" id="DAKKSCA"/>
<name>V5EL19_KALBG</name>
<feature type="compositionally biased region" description="Gly residues" evidence="1">
    <location>
        <begin position="925"/>
        <end position="936"/>
    </location>
</feature>
<dbReference type="OrthoDB" id="3347613at2759"/>
<proteinExistence type="predicted"/>
<dbReference type="GO" id="GO:0016592">
    <property type="term" value="C:mediator complex"/>
    <property type="evidence" value="ECO:0007669"/>
    <property type="project" value="TreeGrafter"/>
</dbReference>
<feature type="region of interest" description="Disordered" evidence="1">
    <location>
        <begin position="1"/>
        <end position="29"/>
    </location>
</feature>
<feature type="region of interest" description="Disordered" evidence="1">
    <location>
        <begin position="702"/>
        <end position="757"/>
    </location>
</feature>
<feature type="compositionally biased region" description="Polar residues" evidence="1">
    <location>
        <begin position="341"/>
        <end position="352"/>
    </location>
</feature>
<feature type="region of interest" description="Disordered" evidence="1">
    <location>
        <begin position="315"/>
        <end position="379"/>
    </location>
</feature>
<gene>
    <name evidence="2" type="ORF">PSEUBRA_SCAF4g04848</name>
</gene>
<dbReference type="EMBL" id="KI545884">
    <property type="protein sequence ID" value="EST05710.1"/>
    <property type="molecule type" value="Genomic_DNA"/>
</dbReference>
<keyword evidence="3" id="KW-1185">Reference proteome</keyword>
<dbReference type="HOGENOM" id="CLU_290875_0_0_1"/>
<dbReference type="PANTHER" id="PTHR46007">
    <property type="entry name" value="MEDIATOR OF RNA POLYMERASE II TRANSCRIPTION SUBUNIT 12"/>
    <property type="match status" value="1"/>
</dbReference>
<sequence>MSTPTPAGSSTAGMGLTTPSPLAMLSNTTPRGSSIGLSSLQALPETQLVLVLLDHPTIRRRWRSTVVPLVESISKKLNTVYSGSRLTIGCVVYRPTADKSLLRPASTLSRTKLQPGSKLIASNMLTPESWLGPDSEGSPGDAEASSSTFALIDGKTTVKPTAHVLEAFVAALELLQPSGNGVHNTLAPKKPPVLARHLLHVSLDSSDVTLDLSSPPFLNLDAANDRVTASTVGSKLARLGTSITSCAMKPDPSNAATSTSREALTAIVGLHKNVAEPNKLANEDLAALLPETVRAKIFHEANIVSSGLTPGNHPKAVIAGAASPASGSTKRAREEDIEAASTPTKRSKSGSISQAQPPTTAAAASSSTAPPPELPRNIKLDPNVSTKILFLRSQQETMIKNWAAAYSMVAKAEAAGEPAKAPGMNKAYLEQLKAQLMTQQQALKLLVQRIVSGAETAPNFNVSLQSLINIDKEAREMGVNLGGPSGGAARPGRSGSLTGSQPPALPLQSAPKPDPTPSVDNTTTAAPSSPTRPKPFWRGALTWSVISDPTTKQKRDVATLVSATSNTAALDRLLLPWPDKLQITAITQLNPRNLQAYAQSQNAPYILFSTQDASSSSEGGPVLTPATAEKNKQMYASLASSLDAKKSCAFVRHGGNAGAGLVLFATNQATSSAERKGTVAGGGVKLIGVVLKDSIPFSRLLSVQNGAQPQQQPGKTEESGRSRGASASGSALQEASQTQAAPATAQPNAQQSTGMGLGSSMPFNLSALNAAGNVPVASLNTGLGAGMNLGSLAVNNGNTSQPQAQPPPAAGVDMSSLGNLGNLANFNMANFGQQQPDFGGNNMSAPMGQPNLAALAQLLGIGGQNAQQQQGQPQQQSFGQAMPQMFGQMPMQQQQQQQGQGQGQMFGAFNPTAQPQQQQPQGAAGASGDGGGGGGAMDFSKPMTMDQLRALGFLS</sequence>
<feature type="region of interest" description="Disordered" evidence="1">
    <location>
        <begin position="889"/>
        <end position="943"/>
    </location>
</feature>
<organism evidence="2 3">
    <name type="scientific">Kalmanozyma brasiliensis (strain GHG001)</name>
    <name type="common">Yeast</name>
    <name type="synonym">Pseudozyma brasiliensis</name>
    <dbReference type="NCBI Taxonomy" id="1365824"/>
    <lineage>
        <taxon>Eukaryota</taxon>
        <taxon>Fungi</taxon>
        <taxon>Dikarya</taxon>
        <taxon>Basidiomycota</taxon>
        <taxon>Ustilaginomycotina</taxon>
        <taxon>Ustilaginomycetes</taxon>
        <taxon>Ustilaginales</taxon>
        <taxon>Ustilaginaceae</taxon>
        <taxon>Kalmanozyma</taxon>
    </lineage>
</organism>
<feature type="compositionally biased region" description="Low complexity" evidence="1">
    <location>
        <begin position="522"/>
        <end position="531"/>
    </location>
</feature>
<dbReference type="STRING" id="1365824.V5EL19"/>
<dbReference type="InterPro" id="IPR051647">
    <property type="entry name" value="Mediator_comp_sub12"/>
</dbReference>
<feature type="compositionally biased region" description="Low complexity" evidence="1">
    <location>
        <begin position="889"/>
        <end position="924"/>
    </location>
</feature>
<evidence type="ECO:0000256" key="1">
    <source>
        <dbReference type="SAM" id="MobiDB-lite"/>
    </source>
</evidence>
<feature type="compositionally biased region" description="Low complexity" evidence="1">
    <location>
        <begin position="353"/>
        <end position="368"/>
    </location>
</feature>
<evidence type="ECO:0000313" key="2">
    <source>
        <dbReference type="EMBL" id="EST05710.1"/>
    </source>
</evidence>
<feature type="region of interest" description="Disordered" evidence="1">
    <location>
        <begin position="478"/>
        <end position="536"/>
    </location>
</feature>
<accession>V5EL19</accession>
<dbReference type="GO" id="GO:0003713">
    <property type="term" value="F:transcription coactivator activity"/>
    <property type="evidence" value="ECO:0007669"/>
    <property type="project" value="TreeGrafter"/>
</dbReference>
<evidence type="ECO:0000313" key="3">
    <source>
        <dbReference type="Proteomes" id="UP000019377"/>
    </source>
</evidence>